<dbReference type="GO" id="GO:0046872">
    <property type="term" value="F:metal ion binding"/>
    <property type="evidence" value="ECO:0007669"/>
    <property type="project" value="UniProtKB-KW"/>
</dbReference>
<dbReference type="InterPro" id="IPR011577">
    <property type="entry name" value="Cyt_b561_bac/Ni-Hgenase"/>
</dbReference>
<evidence type="ECO:0000256" key="4">
    <source>
        <dbReference type="ARBA" id="ARBA00022475"/>
    </source>
</evidence>
<evidence type="ECO:0000256" key="6">
    <source>
        <dbReference type="ARBA" id="ARBA00022692"/>
    </source>
</evidence>
<keyword evidence="3" id="KW-0813">Transport</keyword>
<dbReference type="EMBL" id="PNYC01000002">
    <property type="protein sequence ID" value="PMS38119.1"/>
    <property type="molecule type" value="Genomic_DNA"/>
</dbReference>
<dbReference type="OrthoDB" id="8536275at2"/>
<sequence>MSTHRPHIHFSVLQRLLHWLMAAMILSMLFIGIAMVTTVSRAHETLIAIHRPLGIALLALLIIRTFVRVTRGSPPLPDDMPAAQRFAAKASHLVLYLLMAAMPLIGWGMLSAGGYPVTMFGAFHLPPILPHDTRLYALLRALHTGLAFALFATVLLHLAAALLHGLIRRDGVFASMTWGRGRA</sequence>
<keyword evidence="9 13" id="KW-1133">Transmembrane helix</keyword>
<protein>
    <submittedName>
        <fullName evidence="15">Cytochrome b</fullName>
    </submittedName>
</protein>
<dbReference type="PANTHER" id="PTHR30529">
    <property type="entry name" value="CYTOCHROME B561"/>
    <property type="match status" value="1"/>
</dbReference>
<feature type="transmembrane region" description="Helical" evidence="13">
    <location>
        <begin position="135"/>
        <end position="163"/>
    </location>
</feature>
<feature type="transmembrane region" description="Helical" evidence="13">
    <location>
        <begin position="16"/>
        <end position="36"/>
    </location>
</feature>
<evidence type="ECO:0000256" key="13">
    <source>
        <dbReference type="SAM" id="Phobius"/>
    </source>
</evidence>
<proteinExistence type="inferred from homology"/>
<dbReference type="PANTHER" id="PTHR30529:SF6">
    <property type="entry name" value="BLL0291 PROTEIN"/>
    <property type="match status" value="1"/>
</dbReference>
<keyword evidence="16" id="KW-1185">Reference proteome</keyword>
<comment type="subcellular location">
    <subcellularLocation>
        <location evidence="2">Cell membrane</location>
        <topology evidence="2">Multi-pass membrane protein</topology>
    </subcellularLocation>
</comment>
<evidence type="ECO:0000256" key="2">
    <source>
        <dbReference type="ARBA" id="ARBA00004651"/>
    </source>
</evidence>
<organism evidence="15 16">
    <name type="scientific">Trinickia symbiotica</name>
    <dbReference type="NCBI Taxonomy" id="863227"/>
    <lineage>
        <taxon>Bacteria</taxon>
        <taxon>Pseudomonadati</taxon>
        <taxon>Pseudomonadota</taxon>
        <taxon>Betaproteobacteria</taxon>
        <taxon>Burkholderiales</taxon>
        <taxon>Burkholderiaceae</taxon>
        <taxon>Trinickia</taxon>
    </lineage>
</organism>
<evidence type="ECO:0000256" key="9">
    <source>
        <dbReference type="ARBA" id="ARBA00022989"/>
    </source>
</evidence>
<evidence type="ECO:0000313" key="15">
    <source>
        <dbReference type="EMBL" id="PMS38119.1"/>
    </source>
</evidence>
<keyword evidence="11 13" id="KW-0472">Membrane</keyword>
<dbReference type="InterPro" id="IPR052168">
    <property type="entry name" value="Cytochrome_b561_oxidase"/>
</dbReference>
<keyword evidence="6 13" id="KW-0812">Transmembrane</keyword>
<keyword evidence="5" id="KW-0349">Heme</keyword>
<keyword evidence="8" id="KW-0249">Electron transport</keyword>
<dbReference type="Proteomes" id="UP000235777">
    <property type="component" value="Unassembled WGS sequence"/>
</dbReference>
<comment type="similarity">
    <text evidence="12">Belongs to the cytochrome b561 family.</text>
</comment>
<evidence type="ECO:0000256" key="1">
    <source>
        <dbReference type="ARBA" id="ARBA00001970"/>
    </source>
</evidence>
<evidence type="ECO:0000259" key="14">
    <source>
        <dbReference type="Pfam" id="PF01292"/>
    </source>
</evidence>
<dbReference type="GO" id="GO:0009055">
    <property type="term" value="F:electron transfer activity"/>
    <property type="evidence" value="ECO:0007669"/>
    <property type="project" value="InterPro"/>
</dbReference>
<dbReference type="GO" id="GO:0022904">
    <property type="term" value="P:respiratory electron transport chain"/>
    <property type="evidence" value="ECO:0007669"/>
    <property type="project" value="InterPro"/>
</dbReference>
<evidence type="ECO:0000256" key="11">
    <source>
        <dbReference type="ARBA" id="ARBA00023136"/>
    </source>
</evidence>
<comment type="cofactor">
    <cofactor evidence="1">
        <name>heme b</name>
        <dbReference type="ChEBI" id="CHEBI:60344"/>
    </cofactor>
</comment>
<evidence type="ECO:0000256" key="5">
    <source>
        <dbReference type="ARBA" id="ARBA00022617"/>
    </source>
</evidence>
<keyword evidence="4" id="KW-1003">Cell membrane</keyword>
<gene>
    <name evidence="15" type="ORF">C0Z20_04840</name>
</gene>
<evidence type="ECO:0000256" key="3">
    <source>
        <dbReference type="ARBA" id="ARBA00022448"/>
    </source>
</evidence>
<name>A0A2N7X8N7_9BURK</name>
<dbReference type="Gene3D" id="1.20.950.20">
    <property type="entry name" value="Transmembrane di-heme cytochromes, Chain C"/>
    <property type="match status" value="1"/>
</dbReference>
<reference evidence="15 16" key="1">
    <citation type="submission" date="2018-01" db="EMBL/GenBank/DDBJ databases">
        <title>Whole genome analyses suggest that Burkholderia sensu lato contains two further novel genera in the rhizoxinica-symbiotica group Mycetohabitans gen. nov., and Trinickia gen. nov.: implications for the evolution of diazotrophy and nodulation in the Burkholderiaceae.</title>
        <authorList>
            <person name="Estrada-de los Santos P."/>
            <person name="Palmer M."/>
            <person name="Chavez-Ramirez B."/>
            <person name="Beukes C."/>
            <person name="Steenkamp E.T."/>
            <person name="Hirsch A.M."/>
            <person name="Manyaka P."/>
            <person name="Maluk M."/>
            <person name="Lafos M."/>
            <person name="Crook M."/>
            <person name="Gross E."/>
            <person name="Simon M.F."/>
            <person name="Bueno dos Reis Junior F."/>
            <person name="Poole P.S."/>
            <person name="Venter S.N."/>
            <person name="James E.K."/>
        </authorList>
    </citation>
    <scope>NUCLEOTIDE SEQUENCE [LARGE SCALE GENOMIC DNA]</scope>
    <source>
        <strain evidence="15 16">JPY 581</strain>
    </source>
</reference>
<dbReference type="GO" id="GO:0020037">
    <property type="term" value="F:heme binding"/>
    <property type="evidence" value="ECO:0007669"/>
    <property type="project" value="TreeGrafter"/>
</dbReference>
<dbReference type="AlphaFoldDB" id="A0A2N7X8N7"/>
<comment type="caution">
    <text evidence="15">The sequence shown here is derived from an EMBL/GenBank/DDBJ whole genome shotgun (WGS) entry which is preliminary data.</text>
</comment>
<accession>A0A2N7X8N7</accession>
<evidence type="ECO:0000256" key="7">
    <source>
        <dbReference type="ARBA" id="ARBA00022723"/>
    </source>
</evidence>
<dbReference type="Pfam" id="PF01292">
    <property type="entry name" value="Ni_hydr_CYTB"/>
    <property type="match status" value="1"/>
</dbReference>
<feature type="domain" description="Cytochrome b561 bacterial/Ni-hydrogenase" evidence="14">
    <location>
        <begin position="9"/>
        <end position="179"/>
    </location>
</feature>
<feature type="transmembrane region" description="Helical" evidence="13">
    <location>
        <begin position="93"/>
        <end position="115"/>
    </location>
</feature>
<keyword evidence="7" id="KW-0479">Metal-binding</keyword>
<evidence type="ECO:0000256" key="10">
    <source>
        <dbReference type="ARBA" id="ARBA00023004"/>
    </source>
</evidence>
<dbReference type="RefSeq" id="WP_026229291.1">
    <property type="nucleotide sequence ID" value="NZ_KB890164.1"/>
</dbReference>
<evidence type="ECO:0000313" key="16">
    <source>
        <dbReference type="Proteomes" id="UP000235777"/>
    </source>
</evidence>
<dbReference type="STRING" id="863227.GCA_000373005_00168"/>
<evidence type="ECO:0000256" key="8">
    <source>
        <dbReference type="ARBA" id="ARBA00022982"/>
    </source>
</evidence>
<keyword evidence="10" id="KW-0408">Iron</keyword>
<dbReference type="InterPro" id="IPR016174">
    <property type="entry name" value="Di-haem_cyt_TM"/>
</dbReference>
<evidence type="ECO:0000256" key="12">
    <source>
        <dbReference type="ARBA" id="ARBA00037975"/>
    </source>
</evidence>
<dbReference type="SUPFAM" id="SSF81342">
    <property type="entry name" value="Transmembrane di-heme cytochromes"/>
    <property type="match status" value="1"/>
</dbReference>
<dbReference type="GO" id="GO:0005886">
    <property type="term" value="C:plasma membrane"/>
    <property type="evidence" value="ECO:0007669"/>
    <property type="project" value="UniProtKB-SubCell"/>
</dbReference>
<feature type="transmembrane region" description="Helical" evidence="13">
    <location>
        <begin position="48"/>
        <end position="67"/>
    </location>
</feature>